<name>A0A4U0SWG4_9ACTN</name>
<accession>A0A4U0SWG4</accession>
<dbReference type="EMBL" id="SUMC01000046">
    <property type="protein sequence ID" value="TKA04845.1"/>
    <property type="molecule type" value="Genomic_DNA"/>
</dbReference>
<dbReference type="AlphaFoldDB" id="A0A4U0SWG4"/>
<organism evidence="1 2">
    <name type="scientific">Actinacidiphila oryziradicis</name>
    <dbReference type="NCBI Taxonomy" id="2571141"/>
    <lineage>
        <taxon>Bacteria</taxon>
        <taxon>Bacillati</taxon>
        <taxon>Actinomycetota</taxon>
        <taxon>Actinomycetes</taxon>
        <taxon>Kitasatosporales</taxon>
        <taxon>Streptomycetaceae</taxon>
        <taxon>Actinacidiphila</taxon>
    </lineage>
</organism>
<reference evidence="1 2" key="1">
    <citation type="submission" date="2019-04" db="EMBL/GenBank/DDBJ databases">
        <title>Streptomyces oryziradicis sp. nov., a novel actinomycete isolated from rhizosphere soil of rice (Oryza sativa L.).</title>
        <authorList>
            <person name="Li C."/>
        </authorList>
    </citation>
    <scope>NUCLEOTIDE SEQUENCE [LARGE SCALE GENOMIC DNA]</scope>
    <source>
        <strain evidence="1 2">NEAU-C40</strain>
    </source>
</reference>
<sequence length="83" mass="8766">MRESHPLLTFFIDAADSRFPPVDGLVTVLPPLDQPNPGVLSCSFALPSASAGGTLAYPEGPICNRAPERSGHRVRGARSARPV</sequence>
<dbReference type="Proteomes" id="UP000305778">
    <property type="component" value="Unassembled WGS sequence"/>
</dbReference>
<evidence type="ECO:0000313" key="1">
    <source>
        <dbReference type="EMBL" id="TKA04845.1"/>
    </source>
</evidence>
<evidence type="ECO:0000313" key="2">
    <source>
        <dbReference type="Proteomes" id="UP000305778"/>
    </source>
</evidence>
<protein>
    <submittedName>
        <fullName evidence="1">Uncharacterized protein</fullName>
    </submittedName>
</protein>
<proteinExistence type="predicted"/>
<dbReference type="OrthoDB" id="7945430at2"/>
<gene>
    <name evidence="1" type="ORF">FCI23_34330</name>
</gene>
<comment type="caution">
    <text evidence="1">The sequence shown here is derived from an EMBL/GenBank/DDBJ whole genome shotgun (WGS) entry which is preliminary data.</text>
</comment>
<keyword evidence="2" id="KW-1185">Reference proteome</keyword>